<dbReference type="Proteomes" id="UP001499854">
    <property type="component" value="Unassembled WGS sequence"/>
</dbReference>
<reference evidence="1 2" key="1">
    <citation type="journal article" date="2019" name="Int. J. Syst. Evol. Microbiol.">
        <title>The Global Catalogue of Microorganisms (GCM) 10K type strain sequencing project: providing services to taxonomists for standard genome sequencing and annotation.</title>
        <authorList>
            <consortium name="The Broad Institute Genomics Platform"/>
            <consortium name="The Broad Institute Genome Sequencing Center for Infectious Disease"/>
            <person name="Wu L."/>
            <person name="Ma J."/>
        </authorList>
    </citation>
    <scope>NUCLEOTIDE SEQUENCE [LARGE SCALE GENOMIC DNA]</scope>
    <source>
        <strain evidence="1 2">JCM 16013</strain>
    </source>
</reference>
<organism evidence="1 2">
    <name type="scientific">Catenulispora subtropica</name>
    <dbReference type="NCBI Taxonomy" id="450798"/>
    <lineage>
        <taxon>Bacteria</taxon>
        <taxon>Bacillati</taxon>
        <taxon>Actinomycetota</taxon>
        <taxon>Actinomycetes</taxon>
        <taxon>Catenulisporales</taxon>
        <taxon>Catenulisporaceae</taxon>
        <taxon>Catenulispora</taxon>
    </lineage>
</organism>
<name>A0ABN2QV35_9ACTN</name>
<evidence type="ECO:0000313" key="1">
    <source>
        <dbReference type="EMBL" id="GAA1958670.1"/>
    </source>
</evidence>
<dbReference type="EMBL" id="BAAAQM010000005">
    <property type="protein sequence ID" value="GAA1958670.1"/>
    <property type="molecule type" value="Genomic_DNA"/>
</dbReference>
<proteinExistence type="predicted"/>
<keyword evidence="2" id="KW-1185">Reference proteome</keyword>
<comment type="caution">
    <text evidence="1">The sequence shown here is derived from an EMBL/GenBank/DDBJ whole genome shotgun (WGS) entry which is preliminary data.</text>
</comment>
<protein>
    <submittedName>
        <fullName evidence="1">Uncharacterized protein</fullName>
    </submittedName>
</protein>
<accession>A0ABN2QV35</accession>
<sequence length="80" mass="8268">MGEADKRVPICGSATLTTVVDITAAKRPPATAPRAHQARGDSFVVVGAVVGAVRIACRCGFIALVAFAEVAMHSACVHRH</sequence>
<evidence type="ECO:0000313" key="2">
    <source>
        <dbReference type="Proteomes" id="UP001499854"/>
    </source>
</evidence>
<gene>
    <name evidence="1" type="ORF">GCM10009838_13510</name>
</gene>